<comment type="similarity">
    <text evidence="1">Belongs to the TonB-dependent receptor family.</text>
</comment>
<keyword evidence="2" id="KW-0732">Signal</keyword>
<dbReference type="InterPro" id="IPR012910">
    <property type="entry name" value="Plug_dom"/>
</dbReference>
<dbReference type="PANTHER" id="PTHR30069:SF40">
    <property type="entry name" value="TONB-DEPENDENT RECEPTOR NMB0964-RELATED"/>
    <property type="match status" value="1"/>
</dbReference>
<comment type="caution">
    <text evidence="5">The sequence shown here is derived from an EMBL/GenBank/DDBJ whole genome shotgun (WGS) entry which is preliminary data.</text>
</comment>
<dbReference type="PANTHER" id="PTHR30069">
    <property type="entry name" value="TONB-DEPENDENT OUTER MEMBRANE RECEPTOR"/>
    <property type="match status" value="1"/>
</dbReference>
<sequence>MMLKTYFGKHLFTGIFLACLSWCVPMRAQNNQADKAIHDSICLHEVVVSSRRQVMGANQVGNQINQTTITNALGRSLGSLLEGVSGMSSIQTGTIVSKPVIHGMYGNRILMVSNGARLTGQQWGDDHAPEIDKNNYSDIEVVKGADAVKYGSEALGGIILMQPSPLPYEIKGLHGMVSGLFGTNGRRFGTSGYVENSFKWRGNWAWRLHVNHENGGDRSTAKYLLNNTGMRENDFSLTLGYSHNAWRFETGYSLFAQKIGVMQSAQMGNEQLLQERIRLGRPVDVSPFSRHIGYPHQKINHHTAWVKAFFDDQRLGNFTFQSTFQQDNRRENRIRRMNHSDIPTVSLHLKSLQNSLIWNKGYGQWKSEAGGQLLLTDNHNERGTGVVPIIPNYTEVAFGVYALQKLTANRWGMEAGVRLDGQQTKADGYDWTGNRYGGTRDFTNFTYSLGAHFHVNRRLKLTSHFGVAWRAPHVYELYSNGNELSSGIFVKGDSLLRSEQSYKWITSVKYADSHLNIQLDGYLQWVNNYIFDQPTGRNITVVSGAYPVFQYRQTRAFFQGVDLDAHIRPISALDYHLVSAMIWARELPSHTYLPYIPSFRLTQSLTWKLPVWKALQPKISLNHRFVAKQTRFNPATDLIPFTPDAYHLMGFEASLSVPMREGMSLRMSLMGDNILNHEYKEYTNRSRYYAHDMGRDVRFIITWNF</sequence>
<feature type="domain" description="TonB-dependent receptor-like beta-barrel" evidence="3">
    <location>
        <begin position="184"/>
        <end position="665"/>
    </location>
</feature>
<accession>A0AAW4NU11</accession>
<feature type="signal peptide" evidence="2">
    <location>
        <begin position="1"/>
        <end position="28"/>
    </location>
</feature>
<dbReference type="RefSeq" id="WP_219426670.1">
    <property type="nucleotide sequence ID" value="NZ_JAHXQY010000021.1"/>
</dbReference>
<gene>
    <name evidence="5" type="ORF">KZY68_12900</name>
</gene>
<keyword evidence="1" id="KW-0472">Membrane</keyword>
<dbReference type="Pfam" id="PF00593">
    <property type="entry name" value="TonB_dep_Rec_b-barrel"/>
    <property type="match status" value="1"/>
</dbReference>
<evidence type="ECO:0000259" key="4">
    <source>
        <dbReference type="Pfam" id="PF07715"/>
    </source>
</evidence>
<feature type="domain" description="TonB-dependent receptor plug" evidence="4">
    <location>
        <begin position="62"/>
        <end position="158"/>
    </location>
</feature>
<feature type="chain" id="PRO_5043744741" evidence="2">
    <location>
        <begin position="29"/>
        <end position="705"/>
    </location>
</feature>
<evidence type="ECO:0000259" key="3">
    <source>
        <dbReference type="Pfam" id="PF00593"/>
    </source>
</evidence>
<comment type="subcellular location">
    <subcellularLocation>
        <location evidence="1">Cell outer membrane</location>
    </subcellularLocation>
</comment>
<dbReference type="InterPro" id="IPR039426">
    <property type="entry name" value="TonB-dep_rcpt-like"/>
</dbReference>
<reference evidence="5" key="1">
    <citation type="submission" date="2021-07" db="EMBL/GenBank/DDBJ databases">
        <title>Genomic diversity and antimicrobial resistance of Prevotella spp. isolated from chronic lung disease airways.</title>
        <authorList>
            <person name="Webb K.A."/>
            <person name="Olagoke O.S."/>
            <person name="Baird T."/>
            <person name="Neill J."/>
            <person name="Pham A."/>
            <person name="Wells T.J."/>
            <person name="Ramsay K.A."/>
            <person name="Bell S.C."/>
            <person name="Sarovich D.S."/>
            <person name="Price E.P."/>
        </authorList>
    </citation>
    <scope>NUCLEOTIDE SEQUENCE</scope>
    <source>
        <strain evidence="5">SCHI0047.S.3</strain>
    </source>
</reference>
<dbReference type="GO" id="GO:0009279">
    <property type="term" value="C:cell outer membrane"/>
    <property type="evidence" value="ECO:0007669"/>
    <property type="project" value="UniProtKB-SubCell"/>
</dbReference>
<dbReference type="EMBL" id="JAHXRF010000024">
    <property type="protein sequence ID" value="MBW4866879.1"/>
    <property type="molecule type" value="Genomic_DNA"/>
</dbReference>
<keyword evidence="5" id="KW-0675">Receptor</keyword>
<evidence type="ECO:0000313" key="6">
    <source>
        <dbReference type="Proteomes" id="UP001196873"/>
    </source>
</evidence>
<evidence type="ECO:0000256" key="1">
    <source>
        <dbReference type="RuleBase" id="RU003357"/>
    </source>
</evidence>
<protein>
    <submittedName>
        <fullName evidence="5">TonB-dependent receptor</fullName>
    </submittedName>
</protein>
<dbReference type="Pfam" id="PF07715">
    <property type="entry name" value="Plug"/>
    <property type="match status" value="1"/>
</dbReference>
<name>A0AAW4NU11_9BACT</name>
<proteinExistence type="inferred from homology"/>
<evidence type="ECO:0000313" key="5">
    <source>
        <dbReference type="EMBL" id="MBW4866879.1"/>
    </source>
</evidence>
<dbReference type="GO" id="GO:0044718">
    <property type="term" value="P:siderophore transmembrane transport"/>
    <property type="evidence" value="ECO:0007669"/>
    <property type="project" value="TreeGrafter"/>
</dbReference>
<dbReference type="GO" id="GO:0015344">
    <property type="term" value="F:siderophore uptake transmembrane transporter activity"/>
    <property type="evidence" value="ECO:0007669"/>
    <property type="project" value="TreeGrafter"/>
</dbReference>
<dbReference type="InterPro" id="IPR000531">
    <property type="entry name" value="Beta-barrel_TonB"/>
</dbReference>
<keyword evidence="1" id="KW-0798">TonB box</keyword>
<dbReference type="Proteomes" id="UP001196873">
    <property type="component" value="Unassembled WGS sequence"/>
</dbReference>
<dbReference type="AlphaFoldDB" id="A0AAW4NU11"/>
<organism evidence="5 6">
    <name type="scientific">Segatella salivae</name>
    <dbReference type="NCBI Taxonomy" id="228604"/>
    <lineage>
        <taxon>Bacteria</taxon>
        <taxon>Pseudomonadati</taxon>
        <taxon>Bacteroidota</taxon>
        <taxon>Bacteroidia</taxon>
        <taxon>Bacteroidales</taxon>
        <taxon>Prevotellaceae</taxon>
        <taxon>Segatella</taxon>
    </lineage>
</organism>
<evidence type="ECO:0000256" key="2">
    <source>
        <dbReference type="SAM" id="SignalP"/>
    </source>
</evidence>